<keyword evidence="2" id="KW-1185">Reference proteome</keyword>
<evidence type="ECO:0000313" key="2">
    <source>
        <dbReference type="Proteomes" id="UP000827872"/>
    </source>
</evidence>
<proteinExistence type="predicted"/>
<protein>
    <submittedName>
        <fullName evidence="1">Uncharacterized protein</fullName>
    </submittedName>
</protein>
<name>A0ACB8E7L1_9SAUR</name>
<dbReference type="EMBL" id="CM037623">
    <property type="protein sequence ID" value="KAH7988334.1"/>
    <property type="molecule type" value="Genomic_DNA"/>
</dbReference>
<gene>
    <name evidence="1" type="ORF">K3G42_014859</name>
</gene>
<accession>A0ACB8E7L1</accession>
<sequence length="66" mass="7235">MWRRPEQEAKVSAAPVGPEERIPTVGRTAALAASRLFSRGRNSIGGGRGHRAGRLDWLIKRQRVSG</sequence>
<organism evidence="1 2">
    <name type="scientific">Sphaerodactylus townsendi</name>
    <dbReference type="NCBI Taxonomy" id="933632"/>
    <lineage>
        <taxon>Eukaryota</taxon>
        <taxon>Metazoa</taxon>
        <taxon>Chordata</taxon>
        <taxon>Craniata</taxon>
        <taxon>Vertebrata</taxon>
        <taxon>Euteleostomi</taxon>
        <taxon>Lepidosauria</taxon>
        <taxon>Squamata</taxon>
        <taxon>Bifurcata</taxon>
        <taxon>Gekkota</taxon>
        <taxon>Sphaerodactylidae</taxon>
        <taxon>Sphaerodactylus</taxon>
    </lineage>
</organism>
<reference evidence="1" key="1">
    <citation type="submission" date="2021-08" db="EMBL/GenBank/DDBJ databases">
        <title>The first chromosome-level gecko genome reveals the dynamic sex chromosomes of Neotropical dwarf geckos (Sphaerodactylidae: Sphaerodactylus).</title>
        <authorList>
            <person name="Pinto B.J."/>
            <person name="Keating S.E."/>
            <person name="Gamble T."/>
        </authorList>
    </citation>
    <scope>NUCLEOTIDE SEQUENCE</scope>
    <source>
        <strain evidence="1">TG3544</strain>
    </source>
</reference>
<comment type="caution">
    <text evidence="1">The sequence shown here is derived from an EMBL/GenBank/DDBJ whole genome shotgun (WGS) entry which is preliminary data.</text>
</comment>
<dbReference type="Proteomes" id="UP000827872">
    <property type="component" value="Linkage Group LG10"/>
</dbReference>
<evidence type="ECO:0000313" key="1">
    <source>
        <dbReference type="EMBL" id="KAH7988334.1"/>
    </source>
</evidence>